<accession>A0A8J3BWE5</accession>
<dbReference type="Pfam" id="PF04303">
    <property type="entry name" value="PrpF"/>
    <property type="match status" value="1"/>
</dbReference>
<reference evidence="3" key="2">
    <citation type="submission" date="2020-09" db="EMBL/GenBank/DDBJ databases">
        <authorList>
            <person name="Sun Q."/>
            <person name="Zhou Y."/>
        </authorList>
    </citation>
    <scope>NUCLEOTIDE SEQUENCE</scope>
    <source>
        <strain evidence="3">CGMCC 4.7299</strain>
    </source>
</reference>
<dbReference type="Gene3D" id="3.10.310.10">
    <property type="entry name" value="Diaminopimelate Epimerase, Chain A, domain 1"/>
    <property type="match status" value="1"/>
</dbReference>
<dbReference type="InterPro" id="IPR007400">
    <property type="entry name" value="PrpF-like"/>
</dbReference>
<dbReference type="PANTHER" id="PTHR43709:SF2">
    <property type="entry name" value="DUF453 DOMAIN PROTEIN (AFU_ORTHOLOGUE AFUA_6G00360)"/>
    <property type="match status" value="1"/>
</dbReference>
<evidence type="ECO:0000313" key="4">
    <source>
        <dbReference type="Proteomes" id="UP000656042"/>
    </source>
</evidence>
<protein>
    <recommendedName>
        <fullName evidence="5">3-methylitaconate isomerase</fullName>
    </recommendedName>
</protein>
<reference evidence="3" key="1">
    <citation type="journal article" date="2014" name="Int. J. Syst. Evol. Microbiol.">
        <title>Complete genome sequence of Corynebacterium casei LMG S-19264T (=DSM 44701T), isolated from a smear-ripened cheese.</title>
        <authorList>
            <consortium name="US DOE Joint Genome Institute (JGI-PGF)"/>
            <person name="Walter F."/>
            <person name="Albersmeier A."/>
            <person name="Kalinowski J."/>
            <person name="Ruckert C."/>
        </authorList>
    </citation>
    <scope>NUCLEOTIDE SEQUENCE</scope>
    <source>
        <strain evidence="3">CGMCC 4.7299</strain>
    </source>
</reference>
<sequence>MVAQPGGDAGMIGHLAYPTGSPCPTLVLDARVLPAHDEALLEVLAQTRRFLAAAGGAHVLKIALVRPSEHPMFDLDYRFVQALPAGPDRFDLRGSCGHSILSAVIAAERMGMVARLVAGGRIRVCVLNSGEGVVCEMDRVGRSDAVCTVYFMPRDAPRLTDLLMTGAPRTDLSVDGRHHEVSLVSSGNPYAFVDARDLGAHTPEELWKADGELFARMSRLRAAATALLGWSPSGVFPKIAAVLPGGPSTVAVRAISVPSWHPTIALTGAVCLATTARIPGTIPHRIARAAGLAEAEPTLTIATPGGTTTASAVTSPPGPGAVQTRLAWSAVGRKVVTHLGSFLAEPLAPRQDEEIARCLSLTATIA</sequence>
<gene>
    <name evidence="3" type="ORF">GCM10012284_04990</name>
</gene>
<name>A0A8J3BWE5_9ACTN</name>
<dbReference type="EMBL" id="BMMX01000001">
    <property type="protein sequence ID" value="GGK74016.1"/>
    <property type="molecule type" value="Genomic_DNA"/>
</dbReference>
<dbReference type="PANTHER" id="PTHR43709">
    <property type="entry name" value="ACONITATE ISOMERASE-RELATED"/>
    <property type="match status" value="1"/>
</dbReference>
<dbReference type="GO" id="GO:0016853">
    <property type="term" value="F:isomerase activity"/>
    <property type="evidence" value="ECO:0007669"/>
    <property type="project" value="UniProtKB-KW"/>
</dbReference>
<comment type="similarity">
    <text evidence="1">Belongs to the PrpF family.</text>
</comment>
<organism evidence="3 4">
    <name type="scientific">Mangrovihabitans endophyticus</name>
    <dbReference type="NCBI Taxonomy" id="1751298"/>
    <lineage>
        <taxon>Bacteria</taxon>
        <taxon>Bacillati</taxon>
        <taxon>Actinomycetota</taxon>
        <taxon>Actinomycetes</taxon>
        <taxon>Micromonosporales</taxon>
        <taxon>Micromonosporaceae</taxon>
        <taxon>Mangrovihabitans</taxon>
    </lineage>
</organism>
<evidence type="ECO:0008006" key="5">
    <source>
        <dbReference type="Google" id="ProtNLM"/>
    </source>
</evidence>
<comment type="caution">
    <text evidence="3">The sequence shown here is derived from an EMBL/GenBank/DDBJ whole genome shotgun (WGS) entry which is preliminary data.</text>
</comment>
<dbReference type="Proteomes" id="UP000656042">
    <property type="component" value="Unassembled WGS sequence"/>
</dbReference>
<evidence type="ECO:0000256" key="1">
    <source>
        <dbReference type="ARBA" id="ARBA00007673"/>
    </source>
</evidence>
<proteinExistence type="inferred from homology"/>
<evidence type="ECO:0000256" key="2">
    <source>
        <dbReference type="ARBA" id="ARBA00023235"/>
    </source>
</evidence>
<keyword evidence="4" id="KW-1185">Reference proteome</keyword>
<evidence type="ECO:0000313" key="3">
    <source>
        <dbReference type="EMBL" id="GGK74016.1"/>
    </source>
</evidence>
<dbReference type="SUPFAM" id="SSF54506">
    <property type="entry name" value="Diaminopimelate epimerase-like"/>
    <property type="match status" value="2"/>
</dbReference>
<dbReference type="AlphaFoldDB" id="A0A8J3BWE5"/>
<keyword evidence="2" id="KW-0413">Isomerase</keyword>